<comment type="caution">
    <text evidence="2">The sequence shown here is derived from an EMBL/GenBank/DDBJ whole genome shotgun (WGS) entry which is preliminary data.</text>
</comment>
<proteinExistence type="predicted"/>
<accession>A0A820PU54</accession>
<evidence type="ECO:0000256" key="1">
    <source>
        <dbReference type="SAM" id="MobiDB-lite"/>
    </source>
</evidence>
<dbReference type="Proteomes" id="UP000663868">
    <property type="component" value="Unassembled WGS sequence"/>
</dbReference>
<feature type="compositionally biased region" description="Basic and acidic residues" evidence="1">
    <location>
        <begin position="1"/>
        <end position="11"/>
    </location>
</feature>
<sequence>YRRRGEYNHDQHYHRHDRYHHHTR</sequence>
<feature type="compositionally biased region" description="Basic residues" evidence="1">
    <location>
        <begin position="12"/>
        <end position="24"/>
    </location>
</feature>
<protein>
    <submittedName>
        <fullName evidence="2">Uncharacterized protein</fullName>
    </submittedName>
</protein>
<evidence type="ECO:0000313" key="2">
    <source>
        <dbReference type="EMBL" id="CAF4413793.1"/>
    </source>
</evidence>
<organism evidence="2 3">
    <name type="scientific">Adineta steineri</name>
    <dbReference type="NCBI Taxonomy" id="433720"/>
    <lineage>
        <taxon>Eukaryota</taxon>
        <taxon>Metazoa</taxon>
        <taxon>Spiralia</taxon>
        <taxon>Gnathifera</taxon>
        <taxon>Rotifera</taxon>
        <taxon>Eurotatoria</taxon>
        <taxon>Bdelloidea</taxon>
        <taxon>Adinetida</taxon>
        <taxon>Adinetidae</taxon>
        <taxon>Adineta</taxon>
    </lineage>
</organism>
<evidence type="ECO:0000313" key="3">
    <source>
        <dbReference type="Proteomes" id="UP000663868"/>
    </source>
</evidence>
<dbReference type="EMBL" id="CAJOBB010026167">
    <property type="protein sequence ID" value="CAF4413793.1"/>
    <property type="molecule type" value="Genomic_DNA"/>
</dbReference>
<gene>
    <name evidence="2" type="ORF">KXQ929_LOCUS51756</name>
</gene>
<name>A0A820PU54_9BILA</name>
<feature type="region of interest" description="Disordered" evidence="1">
    <location>
        <begin position="1"/>
        <end position="24"/>
    </location>
</feature>
<dbReference type="AlphaFoldDB" id="A0A820PU54"/>
<feature type="non-terminal residue" evidence="2">
    <location>
        <position position="1"/>
    </location>
</feature>
<reference evidence="2" key="1">
    <citation type="submission" date="2021-02" db="EMBL/GenBank/DDBJ databases">
        <authorList>
            <person name="Nowell W R."/>
        </authorList>
    </citation>
    <scope>NUCLEOTIDE SEQUENCE</scope>
</reference>